<name>A0A6G0W0D9_APHCR</name>
<accession>A0A6G0W0D9</accession>
<evidence type="ECO:0000313" key="1">
    <source>
        <dbReference type="EMBL" id="KAF0717078.1"/>
    </source>
</evidence>
<gene>
    <name evidence="1" type="ORF">FWK35_00031981</name>
</gene>
<reference evidence="1 2" key="1">
    <citation type="submission" date="2019-08" db="EMBL/GenBank/DDBJ databases">
        <title>Whole genome of Aphis craccivora.</title>
        <authorList>
            <person name="Voronova N.V."/>
            <person name="Shulinski R.S."/>
            <person name="Bandarenka Y.V."/>
            <person name="Zhorov D.G."/>
            <person name="Warner D."/>
        </authorList>
    </citation>
    <scope>NUCLEOTIDE SEQUENCE [LARGE SCALE GENOMIC DNA]</scope>
    <source>
        <strain evidence="1">180601</strain>
        <tissue evidence="1">Whole Body</tissue>
    </source>
</reference>
<comment type="caution">
    <text evidence="1">The sequence shown here is derived from an EMBL/GenBank/DDBJ whole genome shotgun (WGS) entry which is preliminary data.</text>
</comment>
<organism evidence="1 2">
    <name type="scientific">Aphis craccivora</name>
    <name type="common">Cowpea aphid</name>
    <dbReference type="NCBI Taxonomy" id="307492"/>
    <lineage>
        <taxon>Eukaryota</taxon>
        <taxon>Metazoa</taxon>
        <taxon>Ecdysozoa</taxon>
        <taxon>Arthropoda</taxon>
        <taxon>Hexapoda</taxon>
        <taxon>Insecta</taxon>
        <taxon>Pterygota</taxon>
        <taxon>Neoptera</taxon>
        <taxon>Paraneoptera</taxon>
        <taxon>Hemiptera</taxon>
        <taxon>Sternorrhyncha</taxon>
        <taxon>Aphidomorpha</taxon>
        <taxon>Aphidoidea</taxon>
        <taxon>Aphididae</taxon>
        <taxon>Aphidini</taxon>
        <taxon>Aphis</taxon>
        <taxon>Aphis</taxon>
    </lineage>
</organism>
<dbReference type="EMBL" id="VUJU01009883">
    <property type="protein sequence ID" value="KAF0717078.1"/>
    <property type="molecule type" value="Genomic_DNA"/>
</dbReference>
<proteinExistence type="predicted"/>
<evidence type="ECO:0000313" key="2">
    <source>
        <dbReference type="Proteomes" id="UP000478052"/>
    </source>
</evidence>
<keyword evidence="2" id="KW-1185">Reference proteome</keyword>
<dbReference type="Proteomes" id="UP000478052">
    <property type="component" value="Unassembled WGS sequence"/>
</dbReference>
<sequence>DLPGLNVCQQSLRSEMMVAKNYLVELK</sequence>
<dbReference type="AlphaFoldDB" id="A0A6G0W0D9"/>
<feature type="non-terminal residue" evidence="1">
    <location>
        <position position="1"/>
    </location>
</feature>
<protein>
    <submittedName>
        <fullName evidence="1">Uncharacterized protein</fullName>
    </submittedName>
</protein>